<name>A0A8J6D4W3_9ROSI</name>
<accession>A0A8J6D4W3</accession>
<dbReference type="EMBL" id="JAHUZN010000003">
    <property type="protein sequence ID" value="KAG8498652.1"/>
    <property type="molecule type" value="Genomic_DNA"/>
</dbReference>
<dbReference type="Proteomes" id="UP000701853">
    <property type="component" value="Chromosome 3"/>
</dbReference>
<comment type="caution">
    <text evidence="1">The sequence shown here is derived from an EMBL/GenBank/DDBJ whole genome shotgun (WGS) entry which is preliminary data.</text>
</comment>
<organism evidence="1 2">
    <name type="scientific">Gossypium anomalum</name>
    <dbReference type="NCBI Taxonomy" id="47600"/>
    <lineage>
        <taxon>Eukaryota</taxon>
        <taxon>Viridiplantae</taxon>
        <taxon>Streptophyta</taxon>
        <taxon>Embryophyta</taxon>
        <taxon>Tracheophyta</taxon>
        <taxon>Spermatophyta</taxon>
        <taxon>Magnoliopsida</taxon>
        <taxon>eudicotyledons</taxon>
        <taxon>Gunneridae</taxon>
        <taxon>Pentapetalae</taxon>
        <taxon>rosids</taxon>
        <taxon>malvids</taxon>
        <taxon>Malvales</taxon>
        <taxon>Malvaceae</taxon>
        <taxon>Malvoideae</taxon>
        <taxon>Gossypium</taxon>
    </lineage>
</organism>
<protein>
    <submittedName>
        <fullName evidence="1">Uncharacterized protein</fullName>
    </submittedName>
</protein>
<reference evidence="1 2" key="1">
    <citation type="journal article" date="2021" name="bioRxiv">
        <title>The Gossypium anomalum genome as a resource for cotton improvement and evolutionary analysis of hybrid incompatibility.</title>
        <authorList>
            <person name="Grover C.E."/>
            <person name="Yuan D."/>
            <person name="Arick M.A."/>
            <person name="Miller E.R."/>
            <person name="Hu G."/>
            <person name="Peterson D.G."/>
            <person name="Wendel J.F."/>
            <person name="Udall J.A."/>
        </authorList>
    </citation>
    <scope>NUCLEOTIDE SEQUENCE [LARGE SCALE GENOMIC DNA]</scope>
    <source>
        <strain evidence="1">JFW-Udall</strain>
        <tissue evidence="1">Leaf</tissue>
    </source>
</reference>
<gene>
    <name evidence="1" type="ORF">CXB51_004934</name>
</gene>
<evidence type="ECO:0000313" key="1">
    <source>
        <dbReference type="EMBL" id="KAG8498652.1"/>
    </source>
</evidence>
<evidence type="ECO:0000313" key="2">
    <source>
        <dbReference type="Proteomes" id="UP000701853"/>
    </source>
</evidence>
<proteinExistence type="predicted"/>
<keyword evidence="2" id="KW-1185">Reference proteome</keyword>
<dbReference type="AlphaFoldDB" id="A0A8J6D4W3"/>
<dbReference type="OrthoDB" id="1689420at2759"/>
<sequence length="117" mass="13300">MMNSLIAERAKIARLCEICATSEHTTDACPSLCDDTMTHLDAARNFPGPLQRRYDPYANTYNPGWRDHLNLSYGANPRYNQSYQNQKIEASIRELTISIEKLNSQGKLPSQTEPNPR</sequence>